<dbReference type="GO" id="GO:0006950">
    <property type="term" value="P:response to stress"/>
    <property type="evidence" value="ECO:0007669"/>
    <property type="project" value="UniProtKB-ARBA"/>
</dbReference>
<feature type="compositionally biased region" description="Polar residues" evidence="1">
    <location>
        <begin position="141"/>
        <end position="150"/>
    </location>
</feature>
<dbReference type="GO" id="GO:0046061">
    <property type="term" value="P:dATP catabolic process"/>
    <property type="evidence" value="ECO:0007669"/>
    <property type="project" value="TreeGrafter"/>
</dbReference>
<dbReference type="FunFam" id="1.10.287.1080:FF:000003">
    <property type="entry name" value="Nucleoside triphosphate pyrophosphohydrolase"/>
    <property type="match status" value="1"/>
</dbReference>
<dbReference type="NCBIfam" id="NF007113">
    <property type="entry name" value="PRK09562.1"/>
    <property type="match status" value="1"/>
</dbReference>
<dbReference type="SUPFAM" id="SSF101386">
    <property type="entry name" value="all-alpha NTP pyrophosphatases"/>
    <property type="match status" value="2"/>
</dbReference>
<name>A0A3B0TW49_9ZZZZ</name>
<protein>
    <submittedName>
        <fullName evidence="3">Nucleoside triphosphate pyrophosphohydrolase MazG</fullName>
        <ecNumber evidence="3">3.6.1.8</ecNumber>
    </submittedName>
</protein>
<feature type="domain" description="NTP pyrophosphohydrolase MazG-like" evidence="2">
    <location>
        <begin position="41"/>
        <end position="114"/>
    </location>
</feature>
<dbReference type="PANTHER" id="PTHR30522:SF0">
    <property type="entry name" value="NUCLEOSIDE TRIPHOSPHATE PYROPHOSPHOHYDROLASE"/>
    <property type="match status" value="1"/>
</dbReference>
<dbReference type="Gene3D" id="1.10.287.1080">
    <property type="entry name" value="MazG-like"/>
    <property type="match status" value="2"/>
</dbReference>
<dbReference type="GO" id="GO:0047693">
    <property type="term" value="F:ATP diphosphatase activity"/>
    <property type="evidence" value="ECO:0007669"/>
    <property type="project" value="UniProtKB-EC"/>
</dbReference>
<dbReference type="EC" id="3.6.1.8" evidence="3"/>
<dbReference type="InterPro" id="IPR048011">
    <property type="entry name" value="NTP-PPase_MazG-like_C"/>
</dbReference>
<dbReference type="InterPro" id="IPR011551">
    <property type="entry name" value="NTP_PyrPHydrolase_MazG"/>
</dbReference>
<keyword evidence="3" id="KW-0378">Hydrolase</keyword>
<feature type="region of interest" description="Disordered" evidence="1">
    <location>
        <begin position="137"/>
        <end position="168"/>
    </location>
</feature>
<evidence type="ECO:0000259" key="2">
    <source>
        <dbReference type="Pfam" id="PF03819"/>
    </source>
</evidence>
<dbReference type="NCBIfam" id="TIGR00444">
    <property type="entry name" value="mazG"/>
    <property type="match status" value="1"/>
</dbReference>
<evidence type="ECO:0000313" key="3">
    <source>
        <dbReference type="EMBL" id="VAW22228.1"/>
    </source>
</evidence>
<sequence length="299" mass="33948">MSKSSNSKALPTKPSREFSALVDIMAALRDPETGCPWDVEQDFRSIRHFTIEEAYEVADAIERNDFDDLCTELGDLLLQPVFHAQMAREEKLFDIGDVIYAITDKLIRRHPHIFDKDNQLSAEQVLNQWEDIKALERNNKAQKGNKTAGQKPTEQEPSGQESSEQEPLSLLHDVPKPLPALARAEKLSKRVAKVGFDWPDIDGILHKIREELDEVEVEIKAQNQAKTHDEIGDLLFAIVSLARKSKVSPEAALSDANAKFTRRFQHVEKRCTEKNIAIADAGIEQLQKFWEEIRKSDKA</sequence>
<dbReference type="GO" id="GO:0046076">
    <property type="term" value="P:dTTP catabolic process"/>
    <property type="evidence" value="ECO:0007669"/>
    <property type="project" value="TreeGrafter"/>
</dbReference>
<dbReference type="Pfam" id="PF03819">
    <property type="entry name" value="MazG"/>
    <property type="match status" value="2"/>
</dbReference>
<gene>
    <name evidence="3" type="ORF">MNBD_ALPHA11-786</name>
</gene>
<dbReference type="InterPro" id="IPR004518">
    <property type="entry name" value="MazG-like_dom"/>
</dbReference>
<accession>A0A3B0TW49</accession>
<proteinExistence type="predicted"/>
<dbReference type="PANTHER" id="PTHR30522">
    <property type="entry name" value="NUCLEOSIDE TRIPHOSPHATE PYROPHOSPHOHYDROLASE"/>
    <property type="match status" value="1"/>
</dbReference>
<dbReference type="GO" id="GO:0046081">
    <property type="term" value="P:dUTP catabolic process"/>
    <property type="evidence" value="ECO:0007669"/>
    <property type="project" value="TreeGrafter"/>
</dbReference>
<reference evidence="3" key="1">
    <citation type="submission" date="2018-06" db="EMBL/GenBank/DDBJ databases">
        <authorList>
            <person name="Zhirakovskaya E."/>
        </authorList>
    </citation>
    <scope>NUCLEOTIDE SEQUENCE</scope>
</reference>
<dbReference type="GO" id="GO:0046047">
    <property type="term" value="P:TTP catabolic process"/>
    <property type="evidence" value="ECO:0007669"/>
    <property type="project" value="TreeGrafter"/>
</dbReference>
<dbReference type="InterPro" id="IPR048015">
    <property type="entry name" value="NTP-PPase_MazG-like_N"/>
</dbReference>
<evidence type="ECO:0000256" key="1">
    <source>
        <dbReference type="SAM" id="MobiDB-lite"/>
    </source>
</evidence>
<dbReference type="CDD" id="cd11529">
    <property type="entry name" value="NTP-PPase_MazG_Cterm"/>
    <property type="match status" value="1"/>
</dbReference>
<dbReference type="CDD" id="cd11528">
    <property type="entry name" value="NTP-PPase_MazG_Nterm"/>
    <property type="match status" value="1"/>
</dbReference>
<dbReference type="AlphaFoldDB" id="A0A3B0TW49"/>
<dbReference type="GO" id="GO:0046052">
    <property type="term" value="P:UTP catabolic process"/>
    <property type="evidence" value="ECO:0007669"/>
    <property type="project" value="TreeGrafter"/>
</dbReference>
<feature type="domain" description="NTP pyrophosphohydrolase MazG-like" evidence="2">
    <location>
        <begin position="204"/>
        <end position="267"/>
    </location>
</feature>
<dbReference type="FunFam" id="1.10.287.1080:FF:000001">
    <property type="entry name" value="Nucleoside triphosphate pyrophosphohydrolase"/>
    <property type="match status" value="1"/>
</dbReference>
<feature type="compositionally biased region" description="Low complexity" evidence="1">
    <location>
        <begin position="155"/>
        <end position="168"/>
    </location>
</feature>
<dbReference type="EMBL" id="UOEQ01000405">
    <property type="protein sequence ID" value="VAW22228.1"/>
    <property type="molecule type" value="Genomic_DNA"/>
</dbReference>
<organism evidence="3">
    <name type="scientific">hydrothermal vent metagenome</name>
    <dbReference type="NCBI Taxonomy" id="652676"/>
    <lineage>
        <taxon>unclassified sequences</taxon>
        <taxon>metagenomes</taxon>
        <taxon>ecological metagenomes</taxon>
    </lineage>
</organism>
<dbReference type="GO" id="GO:0006203">
    <property type="term" value="P:dGTP catabolic process"/>
    <property type="evidence" value="ECO:0007669"/>
    <property type="project" value="TreeGrafter"/>
</dbReference>